<evidence type="ECO:0000256" key="2">
    <source>
        <dbReference type="ARBA" id="ARBA00022729"/>
    </source>
</evidence>
<evidence type="ECO:0000313" key="5">
    <source>
        <dbReference type="EMBL" id="MBM9505139.1"/>
    </source>
</evidence>
<evidence type="ECO:0000259" key="4">
    <source>
        <dbReference type="Pfam" id="PF13458"/>
    </source>
</evidence>
<comment type="similarity">
    <text evidence="1">Belongs to the leucine-binding protein family.</text>
</comment>
<accession>A0ABS2TP69</accession>
<dbReference type="Gene3D" id="3.40.50.2300">
    <property type="match status" value="2"/>
</dbReference>
<dbReference type="PROSITE" id="PS51257">
    <property type="entry name" value="PROKAR_LIPOPROTEIN"/>
    <property type="match status" value="1"/>
</dbReference>
<dbReference type="EMBL" id="JADKYB010000005">
    <property type="protein sequence ID" value="MBM9505139.1"/>
    <property type="molecule type" value="Genomic_DNA"/>
</dbReference>
<dbReference type="SUPFAM" id="SSF53822">
    <property type="entry name" value="Periplasmic binding protein-like I"/>
    <property type="match status" value="1"/>
</dbReference>
<feature type="signal peptide" evidence="3">
    <location>
        <begin position="1"/>
        <end position="24"/>
    </location>
</feature>
<feature type="chain" id="PRO_5046975729" evidence="3">
    <location>
        <begin position="25"/>
        <end position="420"/>
    </location>
</feature>
<protein>
    <submittedName>
        <fullName evidence="5">ABC transporter substrate-binding protein</fullName>
    </submittedName>
</protein>
<sequence>MNARGSRRRHHAAAALLAASALLSGCGVLPGGAGGSQGPITVMTWAPVDTKATNMPGMLAMAQAFEHYVNDQGGLNGRKLKVLTCNEQNDSIAVTDCAEQADKAGAVAVVGSYSEEGNSFTSALEADDIPYIGGYGITQDEFQSLVSYPVNGGLPSLLAGSGRQLADLCKKVTLVRPDSITGDQFPLFLDQGLKAAQHAPATDLLTPDDASDYNAVAEQALGDDKPSSCVSSVLGDHTSTFFDALRRLGPDEKPKVRLSSVIGSVQQSVIDSTGGADSPLENAYITGWYPPASDPKWDEMKSVINKYAFGDDRINVSDPGVQTTWIAYTVFAKVVRGMGDKASITNDSVRRAMDATTRLSTGGLTPDLGWTQADMLGVPGHPRMVNAKVTYQAVREGRLVAARPGFVDMTSILRSQDQGS</sequence>
<keyword evidence="6" id="KW-1185">Reference proteome</keyword>
<keyword evidence="2 3" id="KW-0732">Signal</keyword>
<gene>
    <name evidence="5" type="ORF">ITX44_11410</name>
</gene>
<dbReference type="InterPro" id="IPR028082">
    <property type="entry name" value="Peripla_BP_I"/>
</dbReference>
<evidence type="ECO:0000256" key="1">
    <source>
        <dbReference type="ARBA" id="ARBA00010062"/>
    </source>
</evidence>
<dbReference type="InterPro" id="IPR028081">
    <property type="entry name" value="Leu-bd"/>
</dbReference>
<evidence type="ECO:0000313" key="6">
    <source>
        <dbReference type="Proteomes" id="UP000749040"/>
    </source>
</evidence>
<proteinExistence type="inferred from homology"/>
<name>A0ABS2TP69_9ACTN</name>
<reference evidence="5 6" key="1">
    <citation type="submission" date="2021-01" db="EMBL/GenBank/DDBJ databases">
        <title>Streptomyces acididurans sp. nov., isolated from a peat swamp forest soil.</title>
        <authorList>
            <person name="Chantavorakit T."/>
            <person name="Duangmal K."/>
        </authorList>
    </citation>
    <scope>NUCLEOTIDE SEQUENCE [LARGE SCALE GENOMIC DNA]</scope>
    <source>
        <strain evidence="5 6">KK5PA1</strain>
    </source>
</reference>
<dbReference type="Proteomes" id="UP000749040">
    <property type="component" value="Unassembled WGS sequence"/>
</dbReference>
<comment type="caution">
    <text evidence="5">The sequence shown here is derived from an EMBL/GenBank/DDBJ whole genome shotgun (WGS) entry which is preliminary data.</text>
</comment>
<dbReference type="Pfam" id="PF13458">
    <property type="entry name" value="Peripla_BP_6"/>
    <property type="match status" value="1"/>
</dbReference>
<evidence type="ECO:0000256" key="3">
    <source>
        <dbReference type="SAM" id="SignalP"/>
    </source>
</evidence>
<feature type="domain" description="Leucine-binding protein" evidence="4">
    <location>
        <begin position="52"/>
        <end position="361"/>
    </location>
</feature>
<organism evidence="5 6">
    <name type="scientific">Actinacidiphila acididurans</name>
    <dbReference type="NCBI Taxonomy" id="2784346"/>
    <lineage>
        <taxon>Bacteria</taxon>
        <taxon>Bacillati</taxon>
        <taxon>Actinomycetota</taxon>
        <taxon>Actinomycetes</taxon>
        <taxon>Kitasatosporales</taxon>
        <taxon>Streptomycetaceae</taxon>
        <taxon>Actinacidiphila</taxon>
    </lineage>
</organism>